<feature type="transmembrane region" description="Helical" evidence="1">
    <location>
        <begin position="144"/>
        <end position="168"/>
    </location>
</feature>
<comment type="caution">
    <text evidence="2">The sequence shown here is derived from an EMBL/GenBank/DDBJ whole genome shotgun (WGS) entry which is preliminary data.</text>
</comment>
<feature type="transmembrane region" description="Helical" evidence="1">
    <location>
        <begin position="43"/>
        <end position="60"/>
    </location>
</feature>
<keyword evidence="1" id="KW-0472">Membrane</keyword>
<name>A0ABS1L0W2_9BACT</name>
<accession>A0ABS1L0W2</accession>
<evidence type="ECO:0000256" key="1">
    <source>
        <dbReference type="SAM" id="Phobius"/>
    </source>
</evidence>
<sequence length="177" mass="19318">MTESAASEITTRSTGIRYGVIMGVIGIVYFVGLNLADVDMSKGIAKWGMSLVSIVIIFLAQKYYRDNGDSFMSYGQGIGIAFWTGVVSSVLSSIFTYIYIKFVDTGYITKIREAAQAEMEAKGQSDEQIEMAMKFVDMFTNAEAILIFGIVFGIIGSVVIGLLVSIVMQKPRPETAL</sequence>
<feature type="transmembrane region" description="Helical" evidence="1">
    <location>
        <begin position="80"/>
        <end position="100"/>
    </location>
</feature>
<gene>
    <name evidence="2" type="ORF">JI741_28235</name>
</gene>
<evidence type="ECO:0000313" key="3">
    <source>
        <dbReference type="Proteomes" id="UP000613030"/>
    </source>
</evidence>
<dbReference type="Pfam" id="PF13858">
    <property type="entry name" value="DUF4199"/>
    <property type="match status" value="1"/>
</dbReference>
<dbReference type="InterPro" id="IPR025250">
    <property type="entry name" value="DUF4199"/>
</dbReference>
<keyword evidence="3" id="KW-1185">Reference proteome</keyword>
<feature type="transmembrane region" description="Helical" evidence="1">
    <location>
        <begin position="16"/>
        <end position="36"/>
    </location>
</feature>
<keyword evidence="1" id="KW-0812">Transmembrane</keyword>
<dbReference type="RefSeq" id="WP_202015417.1">
    <property type="nucleotide sequence ID" value="NZ_JAERRB010000014.1"/>
</dbReference>
<dbReference type="Proteomes" id="UP000613030">
    <property type="component" value="Unassembled WGS sequence"/>
</dbReference>
<evidence type="ECO:0000313" key="2">
    <source>
        <dbReference type="EMBL" id="MBL0745152.1"/>
    </source>
</evidence>
<protein>
    <submittedName>
        <fullName evidence="2">DUF4199 domain-containing protein</fullName>
    </submittedName>
</protein>
<reference evidence="2 3" key="1">
    <citation type="submission" date="2021-01" db="EMBL/GenBank/DDBJ databases">
        <title>Chryseolinea sp. Jin1 Genome sequencing and assembly.</title>
        <authorList>
            <person name="Kim I."/>
        </authorList>
    </citation>
    <scope>NUCLEOTIDE SEQUENCE [LARGE SCALE GENOMIC DNA]</scope>
    <source>
        <strain evidence="2 3">Jin1</strain>
    </source>
</reference>
<keyword evidence="1" id="KW-1133">Transmembrane helix</keyword>
<proteinExistence type="predicted"/>
<organism evidence="2 3">
    <name type="scientific">Chryseolinea lacunae</name>
    <dbReference type="NCBI Taxonomy" id="2801331"/>
    <lineage>
        <taxon>Bacteria</taxon>
        <taxon>Pseudomonadati</taxon>
        <taxon>Bacteroidota</taxon>
        <taxon>Cytophagia</taxon>
        <taxon>Cytophagales</taxon>
        <taxon>Fulvivirgaceae</taxon>
        <taxon>Chryseolinea</taxon>
    </lineage>
</organism>
<dbReference type="EMBL" id="JAERRB010000014">
    <property type="protein sequence ID" value="MBL0745152.1"/>
    <property type="molecule type" value="Genomic_DNA"/>
</dbReference>